<dbReference type="Gene3D" id="3.40.30.10">
    <property type="entry name" value="Glutaredoxin"/>
    <property type="match status" value="1"/>
</dbReference>
<keyword evidence="2" id="KW-1185">Reference proteome</keyword>
<reference evidence="1" key="2">
    <citation type="submission" date="2025-09" db="UniProtKB">
        <authorList>
            <consortium name="Ensembl"/>
        </authorList>
    </citation>
    <scope>IDENTIFICATION</scope>
</reference>
<evidence type="ECO:0000313" key="1">
    <source>
        <dbReference type="Ensembl" id="ENSAZOP00000005746.1"/>
    </source>
</evidence>
<name>A0A8B9UCW3_9AVES</name>
<dbReference type="PANTHER" id="PTHR21148">
    <property type="entry name" value="THIOREDOXIN DOMAIN-CONTAINING PROTEIN 9"/>
    <property type="match status" value="1"/>
</dbReference>
<reference evidence="1" key="1">
    <citation type="submission" date="2025-08" db="UniProtKB">
        <authorList>
            <consortium name="Ensembl"/>
        </authorList>
    </citation>
    <scope>IDENTIFICATION</scope>
</reference>
<dbReference type="AlphaFoldDB" id="A0A8B9UCW3"/>
<proteinExistence type="predicted"/>
<dbReference type="Ensembl" id="ENSAZOT00000006142.1">
    <property type="protein sequence ID" value="ENSAZOP00000005746.1"/>
    <property type="gene ID" value="ENSAZOG00000003651.1"/>
</dbReference>
<dbReference type="Proteomes" id="UP000694549">
    <property type="component" value="Unplaced"/>
</dbReference>
<protein>
    <submittedName>
        <fullName evidence="1">Thioredoxin domain containing 9</fullName>
    </submittedName>
</protein>
<accession>A0A8B9UCW3</accession>
<evidence type="ECO:0000313" key="2">
    <source>
        <dbReference type="Proteomes" id="UP000694549"/>
    </source>
</evidence>
<sequence>MFPGAGFDKEHIHVLQSLNSIAFYFCTMSTALCKNSLHVNSVYCSFHRPEGIALHLKMAADTSVEILQKVLENEILQTTKVVEEHLDAEMQKLDQMDEDELERLKQRRLEALKKAKQQKQEWLSKGHGEYREIPSERDFFQEVKESKNVVCHFYRDTTFRYGK</sequence>
<dbReference type="SUPFAM" id="SSF52833">
    <property type="entry name" value="Thioredoxin-like"/>
    <property type="match status" value="1"/>
</dbReference>
<organism evidence="1 2">
    <name type="scientific">Anas zonorhyncha</name>
    <name type="common">Eastern spot-billed duck</name>
    <dbReference type="NCBI Taxonomy" id="75864"/>
    <lineage>
        <taxon>Eukaryota</taxon>
        <taxon>Metazoa</taxon>
        <taxon>Chordata</taxon>
        <taxon>Craniata</taxon>
        <taxon>Vertebrata</taxon>
        <taxon>Euteleostomi</taxon>
        <taxon>Archelosauria</taxon>
        <taxon>Archosauria</taxon>
        <taxon>Dinosauria</taxon>
        <taxon>Saurischia</taxon>
        <taxon>Theropoda</taxon>
        <taxon>Coelurosauria</taxon>
        <taxon>Aves</taxon>
        <taxon>Neognathae</taxon>
        <taxon>Galloanserae</taxon>
        <taxon>Anseriformes</taxon>
        <taxon>Anatidae</taxon>
        <taxon>Anatinae</taxon>
        <taxon>Anas</taxon>
    </lineage>
</organism>
<dbReference type="InterPro" id="IPR036249">
    <property type="entry name" value="Thioredoxin-like_sf"/>
</dbReference>